<name>A0A936YRU3_9HYPH</name>
<protein>
    <submittedName>
        <fullName evidence="2">VOC family protein</fullName>
    </submittedName>
</protein>
<dbReference type="EMBL" id="JAEQNC010000014">
    <property type="protein sequence ID" value="MBL0374523.1"/>
    <property type="molecule type" value="Genomic_DNA"/>
</dbReference>
<keyword evidence="3" id="KW-1185">Reference proteome</keyword>
<dbReference type="InterPro" id="IPR052164">
    <property type="entry name" value="Anthracycline_SecMetBiosynth"/>
</dbReference>
<evidence type="ECO:0000313" key="2">
    <source>
        <dbReference type="EMBL" id="MBL0374523.1"/>
    </source>
</evidence>
<dbReference type="PROSITE" id="PS51819">
    <property type="entry name" value="VOC"/>
    <property type="match status" value="1"/>
</dbReference>
<dbReference type="InterPro" id="IPR029068">
    <property type="entry name" value="Glyas_Bleomycin-R_OHBP_Dase"/>
</dbReference>
<dbReference type="PANTHER" id="PTHR33993">
    <property type="entry name" value="GLYOXALASE-RELATED"/>
    <property type="match status" value="1"/>
</dbReference>
<dbReference type="Pfam" id="PF18029">
    <property type="entry name" value="Glyoxalase_6"/>
    <property type="match status" value="1"/>
</dbReference>
<evidence type="ECO:0000313" key="3">
    <source>
        <dbReference type="Proteomes" id="UP000633219"/>
    </source>
</evidence>
<dbReference type="RefSeq" id="WP_201663075.1">
    <property type="nucleotide sequence ID" value="NZ_JAEQNC010000014.1"/>
</dbReference>
<sequence length="123" mass="14094">MERITGIGGLFFRARDPQGLGDWYFTHLGINPAAQDYDGPVWRQTAGITVFAPFQQQSDYFGSPDKNWAINFRVRDLERMVEQLRNAGIEVTIDPEVYPNGRFATLYDPEGNRIDLWQPDPAE</sequence>
<dbReference type="Proteomes" id="UP000633219">
    <property type="component" value="Unassembled WGS sequence"/>
</dbReference>
<gene>
    <name evidence="2" type="ORF">JJB09_21140</name>
</gene>
<comment type="caution">
    <text evidence="2">The sequence shown here is derived from an EMBL/GenBank/DDBJ whole genome shotgun (WGS) entry which is preliminary data.</text>
</comment>
<dbReference type="PANTHER" id="PTHR33993:SF5">
    <property type="entry name" value="GLYOXALASE"/>
    <property type="match status" value="1"/>
</dbReference>
<dbReference type="SUPFAM" id="SSF54593">
    <property type="entry name" value="Glyoxalase/Bleomycin resistance protein/Dihydroxybiphenyl dioxygenase"/>
    <property type="match status" value="1"/>
</dbReference>
<dbReference type="Gene3D" id="3.10.180.10">
    <property type="entry name" value="2,3-Dihydroxybiphenyl 1,2-Dioxygenase, domain 1"/>
    <property type="match status" value="1"/>
</dbReference>
<dbReference type="AlphaFoldDB" id="A0A936YRU3"/>
<accession>A0A936YRU3</accession>
<organism evidence="2 3">
    <name type="scientific">Rhizobium setariae</name>
    <dbReference type="NCBI Taxonomy" id="2801340"/>
    <lineage>
        <taxon>Bacteria</taxon>
        <taxon>Pseudomonadati</taxon>
        <taxon>Pseudomonadota</taxon>
        <taxon>Alphaproteobacteria</taxon>
        <taxon>Hyphomicrobiales</taxon>
        <taxon>Rhizobiaceae</taxon>
        <taxon>Rhizobium/Agrobacterium group</taxon>
        <taxon>Rhizobium</taxon>
    </lineage>
</organism>
<dbReference type="InterPro" id="IPR041581">
    <property type="entry name" value="Glyoxalase_6"/>
</dbReference>
<feature type="domain" description="VOC" evidence="1">
    <location>
        <begin position="6"/>
        <end position="119"/>
    </location>
</feature>
<evidence type="ECO:0000259" key="1">
    <source>
        <dbReference type="PROSITE" id="PS51819"/>
    </source>
</evidence>
<dbReference type="InterPro" id="IPR037523">
    <property type="entry name" value="VOC_core"/>
</dbReference>
<reference evidence="2" key="1">
    <citation type="submission" date="2021-01" db="EMBL/GenBank/DDBJ databases">
        <title>Rhizobium sp. strain KVB221 16S ribosomal RNA gene Genome sequencing and assembly.</title>
        <authorList>
            <person name="Kang M."/>
        </authorList>
    </citation>
    <scope>NUCLEOTIDE SEQUENCE</scope>
    <source>
        <strain evidence="2">KVB221</strain>
    </source>
</reference>
<proteinExistence type="predicted"/>